<dbReference type="RefSeq" id="WP_377239666.1">
    <property type="nucleotide sequence ID" value="NZ_JBHLXP010000001.1"/>
</dbReference>
<sequence length="799" mass="89443">MRLNISLLPLLLTLGLSCLGLLLLYGMHQGMTRTQLIANEQHHLETELMEQHSLLQLYLMKHDEASLKNWTSLKSESPHVLAVLIVDPQQMIVAAHQVAIEGESLKSYDAGLAKELATLPPQQMVKPLLLSSDRNELMMALPLQFGKEQGWLVLQYDLHDALSSGLAITLQNMLVYLTSMLLSGFLTFLLLKKILLVRLRRLELTLNQYSAGAHDARAAVNDNNEFGRLELMLNRTLDALNQQRTLSQHTQLFNELVLNSTTDGIISADTQGRILQINQAGLKIFGYQSAGELTGQDLNLLIPPQHRQDHQKHLAKRGIPPSGHFLNRLRQVEGLRKDGAAVPLDITLTQASLEGQLIYIAFLKDNTEQRHYQRSIEQLAFSDALTGAANLHGLKRLLQDNPAVHWMYLLNVDGMANLNNSFGFTVGDLLIQAFYKLLQQRLGPNHLLARNQGAEFLLLSHEPPAHWLAEFQALQGSELPLAGFHVKLSFCTTYQLLQSTETFETQLHSAELMMRQAKSAGRGTMLQVEPGLIQQLQRNAFVCHQLDQAIRDEQLFFHYQPKFAALSRLPVSAEALLRWQLDGQFISPGIFIPLAEQSHLMAQLDRLVIKQACRQIRTWLDKGWQVMPISINLSARHLVDDSTIAYIFEKVGEFDVPAQLLEIEVTEYSLIEDETHTAENMHRLIKAGIGIAIDDYGTGHSNLATVLSLPVQNLKIDQSFIRKGMSNAKGRAILENILQLAKSLQVTTTAEGVETEEQLAFLQASGCEYIQGYLLSKPLPLAEFEGLLNSHNRHADASG</sequence>
<evidence type="ECO:0000256" key="1">
    <source>
        <dbReference type="SAM" id="Phobius"/>
    </source>
</evidence>
<dbReference type="InterPro" id="IPR001633">
    <property type="entry name" value="EAL_dom"/>
</dbReference>
<dbReference type="PROSITE" id="PS50112">
    <property type="entry name" value="PAS"/>
    <property type="match status" value="1"/>
</dbReference>
<dbReference type="Pfam" id="PF00990">
    <property type="entry name" value="GGDEF"/>
    <property type="match status" value="1"/>
</dbReference>
<dbReference type="CDD" id="cd00130">
    <property type="entry name" value="PAS"/>
    <property type="match status" value="1"/>
</dbReference>
<dbReference type="InterPro" id="IPR035965">
    <property type="entry name" value="PAS-like_dom_sf"/>
</dbReference>
<dbReference type="SUPFAM" id="SSF55073">
    <property type="entry name" value="Nucleotide cyclase"/>
    <property type="match status" value="1"/>
</dbReference>
<dbReference type="InterPro" id="IPR052155">
    <property type="entry name" value="Biofilm_reg_signaling"/>
</dbReference>
<organism evidence="6 7">
    <name type="scientific">Rheinheimera tilapiae</name>
    <dbReference type="NCBI Taxonomy" id="875043"/>
    <lineage>
        <taxon>Bacteria</taxon>
        <taxon>Pseudomonadati</taxon>
        <taxon>Pseudomonadota</taxon>
        <taxon>Gammaproteobacteria</taxon>
        <taxon>Chromatiales</taxon>
        <taxon>Chromatiaceae</taxon>
        <taxon>Rheinheimera</taxon>
    </lineage>
</organism>
<feature type="transmembrane region" description="Helical" evidence="1">
    <location>
        <begin position="173"/>
        <end position="191"/>
    </location>
</feature>
<dbReference type="Gene3D" id="3.30.450.20">
    <property type="entry name" value="PAS domain"/>
    <property type="match status" value="1"/>
</dbReference>
<dbReference type="InterPro" id="IPR013767">
    <property type="entry name" value="PAS_fold"/>
</dbReference>
<dbReference type="InterPro" id="IPR003660">
    <property type="entry name" value="HAMP_dom"/>
</dbReference>
<dbReference type="PANTHER" id="PTHR44757:SF2">
    <property type="entry name" value="BIOFILM ARCHITECTURE MAINTENANCE PROTEIN MBAA"/>
    <property type="match status" value="1"/>
</dbReference>
<dbReference type="EMBL" id="JBHLXP010000001">
    <property type="protein sequence ID" value="MFC0046937.1"/>
    <property type="molecule type" value="Genomic_DNA"/>
</dbReference>
<comment type="caution">
    <text evidence="6">The sequence shown here is derived from an EMBL/GenBank/DDBJ whole genome shotgun (WGS) entry which is preliminary data.</text>
</comment>
<name>A0ABV6B7U2_9GAMM</name>
<keyword evidence="7" id="KW-1185">Reference proteome</keyword>
<accession>A0ABV6B7U2</accession>
<dbReference type="InterPro" id="IPR000014">
    <property type="entry name" value="PAS"/>
</dbReference>
<reference evidence="6 7" key="1">
    <citation type="submission" date="2024-09" db="EMBL/GenBank/DDBJ databases">
        <authorList>
            <person name="Sun Q."/>
            <person name="Mori K."/>
        </authorList>
    </citation>
    <scope>NUCLEOTIDE SEQUENCE [LARGE SCALE GENOMIC DNA]</scope>
    <source>
        <strain evidence="6 7">KCTC 23315</strain>
    </source>
</reference>
<feature type="domain" description="PAS" evidence="2">
    <location>
        <begin position="257"/>
        <end position="288"/>
    </location>
</feature>
<dbReference type="SMART" id="SM00267">
    <property type="entry name" value="GGDEF"/>
    <property type="match status" value="1"/>
</dbReference>
<keyword evidence="1" id="KW-1133">Transmembrane helix</keyword>
<dbReference type="Pfam" id="PF00563">
    <property type="entry name" value="EAL"/>
    <property type="match status" value="1"/>
</dbReference>
<feature type="domain" description="GGDEF" evidence="5">
    <location>
        <begin position="403"/>
        <end position="530"/>
    </location>
</feature>
<proteinExistence type="predicted"/>
<evidence type="ECO:0000259" key="5">
    <source>
        <dbReference type="PROSITE" id="PS50887"/>
    </source>
</evidence>
<evidence type="ECO:0000259" key="2">
    <source>
        <dbReference type="PROSITE" id="PS50112"/>
    </source>
</evidence>
<dbReference type="SUPFAM" id="SSF141868">
    <property type="entry name" value="EAL domain-like"/>
    <property type="match status" value="1"/>
</dbReference>
<dbReference type="PROSITE" id="PS51257">
    <property type="entry name" value="PROKAR_LIPOPROTEIN"/>
    <property type="match status" value="1"/>
</dbReference>
<dbReference type="InterPro" id="IPR035919">
    <property type="entry name" value="EAL_sf"/>
</dbReference>
<dbReference type="Proteomes" id="UP001589813">
    <property type="component" value="Unassembled WGS sequence"/>
</dbReference>
<dbReference type="PROSITE" id="PS50885">
    <property type="entry name" value="HAMP"/>
    <property type="match status" value="1"/>
</dbReference>
<keyword evidence="1" id="KW-0472">Membrane</keyword>
<dbReference type="PROSITE" id="PS50887">
    <property type="entry name" value="GGDEF"/>
    <property type="match status" value="1"/>
</dbReference>
<dbReference type="InterPro" id="IPR029787">
    <property type="entry name" value="Nucleotide_cyclase"/>
</dbReference>
<dbReference type="InterPro" id="IPR043128">
    <property type="entry name" value="Rev_trsase/Diguanyl_cyclase"/>
</dbReference>
<feature type="domain" description="HAMP" evidence="4">
    <location>
        <begin position="193"/>
        <end position="245"/>
    </location>
</feature>
<evidence type="ECO:0000259" key="4">
    <source>
        <dbReference type="PROSITE" id="PS50885"/>
    </source>
</evidence>
<protein>
    <submittedName>
        <fullName evidence="6">Bifunctional diguanylate cyclase/phosphodiesterase</fullName>
    </submittedName>
</protein>
<dbReference type="PANTHER" id="PTHR44757">
    <property type="entry name" value="DIGUANYLATE CYCLASE DGCP"/>
    <property type="match status" value="1"/>
</dbReference>
<dbReference type="SUPFAM" id="SSF55785">
    <property type="entry name" value="PYP-like sensor domain (PAS domain)"/>
    <property type="match status" value="1"/>
</dbReference>
<keyword evidence="1" id="KW-0812">Transmembrane</keyword>
<dbReference type="SMART" id="SM00052">
    <property type="entry name" value="EAL"/>
    <property type="match status" value="1"/>
</dbReference>
<gene>
    <name evidence="6" type="ORF">ACFFJP_01375</name>
</gene>
<evidence type="ECO:0000313" key="6">
    <source>
        <dbReference type="EMBL" id="MFC0046937.1"/>
    </source>
</evidence>
<feature type="domain" description="EAL" evidence="3">
    <location>
        <begin position="539"/>
        <end position="792"/>
    </location>
</feature>
<dbReference type="Pfam" id="PF00989">
    <property type="entry name" value="PAS"/>
    <property type="match status" value="1"/>
</dbReference>
<dbReference type="InterPro" id="IPR000160">
    <property type="entry name" value="GGDEF_dom"/>
</dbReference>
<dbReference type="CDD" id="cd01948">
    <property type="entry name" value="EAL"/>
    <property type="match status" value="1"/>
</dbReference>
<dbReference type="SMART" id="SM00091">
    <property type="entry name" value="PAS"/>
    <property type="match status" value="1"/>
</dbReference>
<dbReference type="NCBIfam" id="TIGR00229">
    <property type="entry name" value="sensory_box"/>
    <property type="match status" value="1"/>
</dbReference>
<dbReference type="Gene3D" id="3.30.70.270">
    <property type="match status" value="1"/>
</dbReference>
<evidence type="ECO:0000313" key="7">
    <source>
        <dbReference type="Proteomes" id="UP001589813"/>
    </source>
</evidence>
<dbReference type="Gene3D" id="3.20.20.450">
    <property type="entry name" value="EAL domain"/>
    <property type="match status" value="1"/>
</dbReference>
<dbReference type="PROSITE" id="PS50883">
    <property type="entry name" value="EAL"/>
    <property type="match status" value="1"/>
</dbReference>
<evidence type="ECO:0000259" key="3">
    <source>
        <dbReference type="PROSITE" id="PS50883"/>
    </source>
</evidence>